<organism evidence="2">
    <name type="scientific">Hexamita inflata</name>
    <dbReference type="NCBI Taxonomy" id="28002"/>
    <lineage>
        <taxon>Eukaryota</taxon>
        <taxon>Metamonada</taxon>
        <taxon>Diplomonadida</taxon>
        <taxon>Hexamitidae</taxon>
        <taxon>Hexamitinae</taxon>
        <taxon>Hexamita</taxon>
    </lineage>
</organism>
<evidence type="ECO:0000313" key="2">
    <source>
        <dbReference type="EMBL" id="CAI9929998.1"/>
    </source>
</evidence>
<accession>A0AA86U3Z6</accession>
<reference evidence="2" key="1">
    <citation type="submission" date="2023-06" db="EMBL/GenBank/DDBJ databases">
        <authorList>
            <person name="Kurt Z."/>
        </authorList>
    </citation>
    <scope>NUCLEOTIDE SEQUENCE</scope>
</reference>
<dbReference type="Proteomes" id="UP001642409">
    <property type="component" value="Unassembled WGS sequence"/>
</dbReference>
<protein>
    <submittedName>
        <fullName evidence="3">Hypothetical_protein</fullName>
    </submittedName>
</protein>
<comment type="caution">
    <text evidence="2">The sequence shown here is derived from an EMBL/GenBank/DDBJ whole genome shotgun (WGS) entry which is preliminary data.</text>
</comment>
<dbReference type="EMBL" id="CAXDID020000074">
    <property type="protein sequence ID" value="CAL6015699.1"/>
    <property type="molecule type" value="Genomic_DNA"/>
</dbReference>
<evidence type="ECO:0000313" key="4">
    <source>
        <dbReference type="Proteomes" id="UP001642409"/>
    </source>
</evidence>
<name>A0AA86U3Z6_9EUKA</name>
<reference evidence="3 4" key="2">
    <citation type="submission" date="2024-07" db="EMBL/GenBank/DDBJ databases">
        <authorList>
            <person name="Akdeniz Z."/>
        </authorList>
    </citation>
    <scope>NUCLEOTIDE SEQUENCE [LARGE SCALE GENOMIC DNA]</scope>
</reference>
<evidence type="ECO:0000313" key="3">
    <source>
        <dbReference type="EMBL" id="CAL6015699.1"/>
    </source>
</evidence>
<gene>
    <name evidence="2" type="ORF">HINF_LOCUS17643</name>
    <name evidence="3" type="ORF">HINF_LOCUS25087</name>
</gene>
<dbReference type="EMBL" id="CATOUU010000444">
    <property type="protein sequence ID" value="CAI9929998.1"/>
    <property type="molecule type" value="Genomic_DNA"/>
</dbReference>
<evidence type="ECO:0000256" key="1">
    <source>
        <dbReference type="SAM" id="Coils"/>
    </source>
</evidence>
<dbReference type="AlphaFoldDB" id="A0AA86U3Z6"/>
<keyword evidence="1" id="KW-0175">Coiled coil</keyword>
<feature type="coiled-coil region" evidence="1">
    <location>
        <begin position="31"/>
        <end position="58"/>
    </location>
</feature>
<sequence length="160" mass="18246">MNTTIKLQFDSQKQQITTQNNTMYNMNSQILVTLNQINQQLQNQIDGTKNDIRTIQSSITGINGIINNINNVNAVQDNDIQTLKNQQGSVMNGVFWCSMQKNIYSQITGYCSNSKQCCYISHNIIFGNNQNQKFCLTINNSNTAQYLYVDDQKCGTYIYV</sequence>
<proteinExistence type="predicted"/>
<keyword evidence="4" id="KW-1185">Reference proteome</keyword>